<dbReference type="RefSeq" id="WP_142448173.1">
    <property type="nucleotide sequence ID" value="NZ_CABGIA010000011.1"/>
</dbReference>
<dbReference type="EMBL" id="ABNOCX020000011">
    <property type="protein sequence ID" value="EML7084031.1"/>
    <property type="molecule type" value="Genomic_DNA"/>
</dbReference>
<comment type="caution">
    <text evidence="1">The sequence shown here is derived from an EMBL/GenBank/DDBJ whole genome shotgun (WGS) entry which is preliminary data.</text>
</comment>
<accession>A0AAI9E140</accession>
<dbReference type="AlphaFoldDB" id="A0AAI9E140"/>
<evidence type="ECO:0000313" key="1">
    <source>
        <dbReference type="EMBL" id="EML7084031.1"/>
    </source>
</evidence>
<reference evidence="1" key="1">
    <citation type="submission" date="2024-02" db="EMBL/GenBank/DDBJ databases">
        <authorList>
            <consortium name="Clinical and Environmental Microbiology Branch: Whole genome sequencing antimicrobial resistance pathogens in the healthcare setting"/>
        </authorList>
    </citation>
    <scope>NUCLEOTIDE SEQUENCE</scope>
    <source>
        <strain evidence="1">2023BB-00086</strain>
    </source>
</reference>
<name>A0AAI9E140_KLEOX</name>
<organism evidence="1">
    <name type="scientific">Klebsiella oxytoca</name>
    <dbReference type="NCBI Taxonomy" id="571"/>
    <lineage>
        <taxon>Bacteria</taxon>
        <taxon>Pseudomonadati</taxon>
        <taxon>Pseudomonadota</taxon>
        <taxon>Gammaproteobacteria</taxon>
        <taxon>Enterobacterales</taxon>
        <taxon>Enterobacteriaceae</taxon>
        <taxon>Klebsiella/Raoultella group</taxon>
        <taxon>Klebsiella</taxon>
    </lineage>
</organism>
<sequence>MSRDEMIAKAYLDKDFLNWFECYFGYGPKDEVPCNHPVLVATALAWVESRKFISEQSNG</sequence>
<protein>
    <submittedName>
        <fullName evidence="1">Uncharacterized protein</fullName>
    </submittedName>
</protein>
<proteinExistence type="predicted"/>
<gene>
    <name evidence="1" type="ORF">RYF40_004524</name>
</gene>